<keyword evidence="2" id="KW-0808">Transferase</keyword>
<keyword evidence="1" id="KW-0812">Transmembrane</keyword>
<gene>
    <name evidence="2" type="ORF">UF78_11415</name>
</gene>
<dbReference type="PATRIC" id="fig|316.101.peg.3610"/>
<organism evidence="2 3">
    <name type="scientific">Stutzerimonas stutzeri</name>
    <name type="common">Pseudomonas stutzeri</name>
    <dbReference type="NCBI Taxonomy" id="316"/>
    <lineage>
        <taxon>Bacteria</taxon>
        <taxon>Pseudomonadati</taxon>
        <taxon>Pseudomonadota</taxon>
        <taxon>Gammaproteobacteria</taxon>
        <taxon>Pseudomonadales</taxon>
        <taxon>Pseudomonadaceae</taxon>
        <taxon>Stutzerimonas</taxon>
    </lineage>
</organism>
<reference evidence="2 3" key="1">
    <citation type="submission" date="2015-02" db="EMBL/GenBank/DDBJ databases">
        <title>Draft genome sequence of Pseudomonas stutzeri NT0128 isolated from wheat (Triticum turgidum) rhizosphere.</title>
        <authorList>
            <person name="Tovi N."/>
            <person name="Frenk S."/>
            <person name="Hadar Y."/>
            <person name="Minz D."/>
        </authorList>
    </citation>
    <scope>NUCLEOTIDE SEQUENCE [LARGE SCALE GENOMIC DNA]</scope>
    <source>
        <strain evidence="2 3">NT0128</strain>
    </source>
</reference>
<name>A0A0D9AM42_STUST</name>
<comment type="caution">
    <text evidence="2">The sequence shown here is derived from an EMBL/GenBank/DDBJ whole genome shotgun (WGS) entry which is preliminary data.</text>
</comment>
<evidence type="ECO:0000313" key="2">
    <source>
        <dbReference type="EMBL" id="KJH81782.1"/>
    </source>
</evidence>
<feature type="transmembrane region" description="Helical" evidence="1">
    <location>
        <begin position="100"/>
        <end position="127"/>
    </location>
</feature>
<proteinExistence type="predicted"/>
<dbReference type="GO" id="GO:0016740">
    <property type="term" value="F:transferase activity"/>
    <property type="evidence" value="ECO:0007669"/>
    <property type="project" value="UniProtKB-KW"/>
</dbReference>
<protein>
    <submittedName>
        <fullName evidence="2">3-phosphoshikimate 1-carboxyvinyltransferase</fullName>
    </submittedName>
</protein>
<sequence length="151" mass="16932">MSHSEPRNNDTNAQSPAANANVALEHDPFIVGLKQRLPEHLRESFSEQQLEGLRSAFATRSWGRHKIDWRGTFSLWSNQYYFVLVGGRNKRNLSRAQRSLSLAAKAGAITLFLMFSVLVGLVVLYLIKSALGINLLPNYSLGLWDWFKGGG</sequence>
<dbReference type="EMBL" id="JYHV01000019">
    <property type="protein sequence ID" value="KJH81782.1"/>
    <property type="molecule type" value="Genomic_DNA"/>
</dbReference>
<dbReference type="OrthoDB" id="6264467at2"/>
<evidence type="ECO:0000313" key="3">
    <source>
        <dbReference type="Proteomes" id="UP000032487"/>
    </source>
</evidence>
<keyword evidence="1" id="KW-0472">Membrane</keyword>
<dbReference type="Proteomes" id="UP000032487">
    <property type="component" value="Unassembled WGS sequence"/>
</dbReference>
<dbReference type="AlphaFoldDB" id="A0A0D9AM42"/>
<evidence type="ECO:0000256" key="1">
    <source>
        <dbReference type="SAM" id="Phobius"/>
    </source>
</evidence>
<accession>A0A0D9AM42</accession>
<keyword evidence="1" id="KW-1133">Transmembrane helix</keyword>
<dbReference type="RefSeq" id="WP_045162348.1">
    <property type="nucleotide sequence ID" value="NZ_JYHV01000019.1"/>
</dbReference>